<gene>
    <name evidence="1" type="ORF">NUW54_g9992</name>
</gene>
<organism evidence="1 2">
    <name type="scientific">Trametes sanguinea</name>
    <dbReference type="NCBI Taxonomy" id="158606"/>
    <lineage>
        <taxon>Eukaryota</taxon>
        <taxon>Fungi</taxon>
        <taxon>Dikarya</taxon>
        <taxon>Basidiomycota</taxon>
        <taxon>Agaricomycotina</taxon>
        <taxon>Agaricomycetes</taxon>
        <taxon>Polyporales</taxon>
        <taxon>Polyporaceae</taxon>
        <taxon>Trametes</taxon>
    </lineage>
</organism>
<proteinExistence type="predicted"/>
<evidence type="ECO:0000313" key="2">
    <source>
        <dbReference type="Proteomes" id="UP001144978"/>
    </source>
</evidence>
<reference evidence="1" key="1">
    <citation type="submission" date="2022-08" db="EMBL/GenBank/DDBJ databases">
        <title>Genome Sequence of Pycnoporus sanguineus.</title>
        <authorList>
            <person name="Buettner E."/>
        </authorList>
    </citation>
    <scope>NUCLEOTIDE SEQUENCE</scope>
    <source>
        <strain evidence="1">CG-C14</strain>
    </source>
</reference>
<protein>
    <submittedName>
        <fullName evidence="1">Uncharacterized protein</fullName>
    </submittedName>
</protein>
<evidence type="ECO:0000313" key="1">
    <source>
        <dbReference type="EMBL" id="KAJ2985897.1"/>
    </source>
</evidence>
<accession>A0ACC1P2S7</accession>
<name>A0ACC1P2S7_9APHY</name>
<sequence length="92" mass="9424">MIASGASSLGYALGAAVGAYLGNIVAQKEHDLIAAVVGDGVFLFGVPASAYWMARRYNTVSVEASPSSQGFGFAGERALTASHAALPDRHPQ</sequence>
<keyword evidence="2" id="KW-1185">Reference proteome</keyword>
<comment type="caution">
    <text evidence="1">The sequence shown here is derived from an EMBL/GenBank/DDBJ whole genome shotgun (WGS) entry which is preliminary data.</text>
</comment>
<dbReference type="Proteomes" id="UP001144978">
    <property type="component" value="Unassembled WGS sequence"/>
</dbReference>
<dbReference type="EMBL" id="JANSHE010003487">
    <property type="protein sequence ID" value="KAJ2985897.1"/>
    <property type="molecule type" value="Genomic_DNA"/>
</dbReference>